<name>A0ABV7YMG3_9ACTN</name>
<keyword evidence="2" id="KW-1185">Reference proteome</keyword>
<dbReference type="RefSeq" id="WP_205121229.1">
    <property type="nucleotide sequence ID" value="NZ_JAFBCM010000001.1"/>
</dbReference>
<evidence type="ECO:0000313" key="1">
    <source>
        <dbReference type="EMBL" id="MFC3765389.1"/>
    </source>
</evidence>
<sequence>MEHTVTQNLPDTIQQTALRLTERLFSTPPTATTGNRRVEVHSLVSHEHLPLYLFAMKSLAYYWHDFSAVVHDDGTITDADRAILRQHVLGVDVVTRAAADAMMADLLTDYPLISSVRRRNVRILQLTDYFMLSDADMVIGMDSDILFFDTPTEVAQWTKDPGEVALLYSPEEGWEPQGVHWIPDAFPDAPYVPYMCCGFACTDRGRFFDADFLEHLMRKTPPTVLGAPRYVTQMFYSLLGGRLGKAAHSLGEPYRSGPWEWLPRAERRVLCHYFASHNGGKTSENLCRDPGLFAAVLDRIDDGGSSRPQIGL</sequence>
<reference evidence="2" key="1">
    <citation type="journal article" date="2019" name="Int. J. Syst. Evol. Microbiol.">
        <title>The Global Catalogue of Microorganisms (GCM) 10K type strain sequencing project: providing services to taxonomists for standard genome sequencing and annotation.</title>
        <authorList>
            <consortium name="The Broad Institute Genomics Platform"/>
            <consortium name="The Broad Institute Genome Sequencing Center for Infectious Disease"/>
            <person name="Wu L."/>
            <person name="Ma J."/>
        </authorList>
    </citation>
    <scope>NUCLEOTIDE SEQUENCE [LARGE SCALE GENOMIC DNA]</scope>
    <source>
        <strain evidence="2">CGMCC 4.7241</strain>
    </source>
</reference>
<organism evidence="1 2">
    <name type="scientific">Tenggerimyces flavus</name>
    <dbReference type="NCBI Taxonomy" id="1708749"/>
    <lineage>
        <taxon>Bacteria</taxon>
        <taxon>Bacillati</taxon>
        <taxon>Actinomycetota</taxon>
        <taxon>Actinomycetes</taxon>
        <taxon>Propionibacteriales</taxon>
        <taxon>Nocardioidaceae</taxon>
        <taxon>Tenggerimyces</taxon>
    </lineage>
</organism>
<evidence type="ECO:0000313" key="2">
    <source>
        <dbReference type="Proteomes" id="UP001595699"/>
    </source>
</evidence>
<dbReference type="Proteomes" id="UP001595699">
    <property type="component" value="Unassembled WGS sequence"/>
</dbReference>
<comment type="caution">
    <text evidence="1">The sequence shown here is derived from an EMBL/GenBank/DDBJ whole genome shotgun (WGS) entry which is preliminary data.</text>
</comment>
<proteinExistence type="predicted"/>
<gene>
    <name evidence="1" type="ORF">ACFOUW_31470</name>
</gene>
<accession>A0ABV7YMG3</accession>
<dbReference type="EMBL" id="JBHRZH010000037">
    <property type="protein sequence ID" value="MFC3765389.1"/>
    <property type="molecule type" value="Genomic_DNA"/>
</dbReference>
<protein>
    <submittedName>
        <fullName evidence="1">Uncharacterized protein</fullName>
    </submittedName>
</protein>